<keyword evidence="3" id="KW-1185">Reference proteome</keyword>
<evidence type="ECO:0000313" key="2">
    <source>
        <dbReference type="EMBL" id="GGL95387.1"/>
    </source>
</evidence>
<proteinExistence type="predicted"/>
<dbReference type="EMBL" id="BMOL01000050">
    <property type="protein sequence ID" value="GGL95387.1"/>
    <property type="molecule type" value="Genomic_DNA"/>
</dbReference>
<reference evidence="3" key="1">
    <citation type="journal article" date="2019" name="Int. J. Syst. Evol. Microbiol.">
        <title>The Global Catalogue of Microorganisms (GCM) 10K type strain sequencing project: providing services to taxonomists for standard genome sequencing and annotation.</title>
        <authorList>
            <consortium name="The Broad Institute Genomics Platform"/>
            <consortium name="The Broad Institute Genome Sequencing Center for Infectious Disease"/>
            <person name="Wu L."/>
            <person name="Ma J."/>
        </authorList>
    </citation>
    <scope>NUCLEOTIDE SEQUENCE [LARGE SCALE GENOMIC DNA]</scope>
    <source>
        <strain evidence="3">JCM 15442</strain>
    </source>
</reference>
<protein>
    <recommendedName>
        <fullName evidence="4">Secreted protein</fullName>
    </recommendedName>
</protein>
<dbReference type="RefSeq" id="WP_188974403.1">
    <property type="nucleotide sequence ID" value="NZ_BMOL01000050.1"/>
</dbReference>
<evidence type="ECO:0008006" key="4">
    <source>
        <dbReference type="Google" id="ProtNLM"/>
    </source>
</evidence>
<accession>A0ABQ2GGK3</accession>
<name>A0ABQ2GGK3_9DEIO</name>
<sequence length="89" mass="10306">MVLFFFAVIVPVVVLKNAGRALPRWVFEARCEQTYRQSVFPQYSVPGFSYLYFERSTGFSRRTDPASQARRRNTSTTEAQMVATDFSHE</sequence>
<dbReference type="Proteomes" id="UP000639973">
    <property type="component" value="Unassembled WGS sequence"/>
</dbReference>
<feature type="region of interest" description="Disordered" evidence="1">
    <location>
        <begin position="61"/>
        <end position="89"/>
    </location>
</feature>
<evidence type="ECO:0000256" key="1">
    <source>
        <dbReference type="SAM" id="MobiDB-lite"/>
    </source>
</evidence>
<evidence type="ECO:0000313" key="3">
    <source>
        <dbReference type="Proteomes" id="UP000639973"/>
    </source>
</evidence>
<comment type="caution">
    <text evidence="2">The sequence shown here is derived from an EMBL/GenBank/DDBJ whole genome shotgun (WGS) entry which is preliminary data.</text>
</comment>
<organism evidence="2 3">
    <name type="scientific">Deinococcus aerolatus</name>
    <dbReference type="NCBI Taxonomy" id="522487"/>
    <lineage>
        <taxon>Bacteria</taxon>
        <taxon>Thermotogati</taxon>
        <taxon>Deinococcota</taxon>
        <taxon>Deinococci</taxon>
        <taxon>Deinococcales</taxon>
        <taxon>Deinococcaceae</taxon>
        <taxon>Deinococcus</taxon>
    </lineage>
</organism>
<gene>
    <name evidence="2" type="ORF">GCM10010840_36810</name>
</gene>